<comment type="caution">
    <text evidence="11">Lacks conserved residue(s) required for the propagation of feature annotation.</text>
</comment>
<evidence type="ECO:0000256" key="8">
    <source>
        <dbReference type="ARBA" id="ARBA00022989"/>
    </source>
</evidence>
<keyword evidence="7" id="KW-0972">Capsule biogenesis/degradation</keyword>
<evidence type="ECO:0000256" key="11">
    <source>
        <dbReference type="RuleBase" id="RU361157"/>
    </source>
</evidence>
<comment type="caution">
    <text evidence="13">The sequence shown here is derived from an EMBL/GenBank/DDBJ whole genome shotgun (WGS) entry which is preliminary data.</text>
</comment>
<keyword evidence="3 11" id="KW-0813">Transport</keyword>
<evidence type="ECO:0000256" key="10">
    <source>
        <dbReference type="ARBA" id="ARBA00023136"/>
    </source>
</evidence>
<evidence type="ECO:0000256" key="6">
    <source>
        <dbReference type="ARBA" id="ARBA00022692"/>
    </source>
</evidence>
<dbReference type="InterPro" id="IPR000412">
    <property type="entry name" value="ABC_2_transport"/>
</dbReference>
<accession>A0ABT3T5I9</accession>
<reference evidence="13" key="1">
    <citation type="submission" date="2019-02" db="EMBL/GenBank/DDBJ databases">
        <authorList>
            <person name="Li S.-H."/>
        </authorList>
    </citation>
    <scope>NUCLEOTIDE SEQUENCE</scope>
    <source>
        <strain evidence="13">IMCC11814</strain>
    </source>
</reference>
<feature type="transmembrane region" description="Helical" evidence="11">
    <location>
        <begin position="32"/>
        <end position="55"/>
    </location>
</feature>
<keyword evidence="5" id="KW-0762">Sugar transport</keyword>
<feature type="domain" description="ABC transmembrane type-2" evidence="12">
    <location>
        <begin position="29"/>
        <end position="254"/>
    </location>
</feature>
<keyword evidence="8 11" id="KW-1133">Transmembrane helix</keyword>
<keyword evidence="6 11" id="KW-0812">Transmembrane</keyword>
<keyword evidence="4 11" id="KW-1003">Cell membrane</keyword>
<evidence type="ECO:0000256" key="2">
    <source>
        <dbReference type="ARBA" id="ARBA00007783"/>
    </source>
</evidence>
<dbReference type="PANTHER" id="PTHR30413:SF10">
    <property type="entry name" value="CAPSULE POLYSACCHARIDE EXPORT INNER-MEMBRANE PROTEIN CTRC"/>
    <property type="match status" value="1"/>
</dbReference>
<evidence type="ECO:0000256" key="9">
    <source>
        <dbReference type="ARBA" id="ARBA00023047"/>
    </source>
</evidence>
<feature type="transmembrane region" description="Helical" evidence="11">
    <location>
        <begin position="144"/>
        <end position="171"/>
    </location>
</feature>
<feature type="transmembrane region" description="Helical" evidence="11">
    <location>
        <begin position="108"/>
        <end position="132"/>
    </location>
</feature>
<name>A0ABT3T5I9_9GAMM</name>
<evidence type="ECO:0000256" key="5">
    <source>
        <dbReference type="ARBA" id="ARBA00022597"/>
    </source>
</evidence>
<evidence type="ECO:0000256" key="7">
    <source>
        <dbReference type="ARBA" id="ARBA00022903"/>
    </source>
</evidence>
<sequence>MLGLALSNRYLIAQLVKRELALKYTGSVLGGLWVVVTPLIMLAIYSLFFTVVIKAKWGGAGFESDAFALLLFAGLLLHSFFAEILTSAPQLVVSNPNYVKKAVFPVEVFAIVQTLTAALGLTVNLTLLLLFVTIFQGLPGPEALFSIVILVPLLLMALGTAWLLSAMGVFFRDISQMTGLLAAALLFASPIFYPVSALSERAQGFLYLNPLTFLIEQLRLVVFAGVLPNFTGLGLFFMGAALFSYLSYRLFIRVKVGFADVL</sequence>
<dbReference type="InterPro" id="IPR047817">
    <property type="entry name" value="ABC2_TM_bact-type"/>
</dbReference>
<evidence type="ECO:0000259" key="12">
    <source>
        <dbReference type="PROSITE" id="PS51012"/>
    </source>
</evidence>
<dbReference type="Pfam" id="PF01061">
    <property type="entry name" value="ABC2_membrane"/>
    <property type="match status" value="1"/>
</dbReference>
<dbReference type="Proteomes" id="UP001143304">
    <property type="component" value="Unassembled WGS sequence"/>
</dbReference>
<dbReference type="PANTHER" id="PTHR30413">
    <property type="entry name" value="INNER MEMBRANE TRANSPORT PERMEASE"/>
    <property type="match status" value="1"/>
</dbReference>
<keyword evidence="9" id="KW-0625">Polysaccharide transport</keyword>
<evidence type="ECO:0000256" key="4">
    <source>
        <dbReference type="ARBA" id="ARBA00022475"/>
    </source>
</evidence>
<dbReference type="EMBL" id="SHNO01000001">
    <property type="protein sequence ID" value="MCX2977545.1"/>
    <property type="molecule type" value="Genomic_DNA"/>
</dbReference>
<protein>
    <recommendedName>
        <fullName evidence="11">Transport permease protein</fullName>
    </recommendedName>
</protein>
<feature type="transmembrane region" description="Helical" evidence="11">
    <location>
        <begin position="67"/>
        <end position="88"/>
    </location>
</feature>
<dbReference type="RefSeq" id="WP_279249260.1">
    <property type="nucleotide sequence ID" value="NZ_SHNO01000001.1"/>
</dbReference>
<evidence type="ECO:0000256" key="3">
    <source>
        <dbReference type="ARBA" id="ARBA00022448"/>
    </source>
</evidence>
<dbReference type="InterPro" id="IPR013525">
    <property type="entry name" value="ABC2_TM"/>
</dbReference>
<comment type="similarity">
    <text evidence="2 11">Belongs to the ABC-2 integral membrane protein family.</text>
</comment>
<organism evidence="13 14">
    <name type="scientific">Candidatus Marimicrobium litorale</name>
    <dbReference type="NCBI Taxonomy" id="2518991"/>
    <lineage>
        <taxon>Bacteria</taxon>
        <taxon>Pseudomonadati</taxon>
        <taxon>Pseudomonadota</taxon>
        <taxon>Gammaproteobacteria</taxon>
        <taxon>Cellvibrionales</taxon>
        <taxon>Halieaceae</taxon>
        <taxon>Marimicrobium</taxon>
    </lineage>
</organism>
<comment type="subcellular location">
    <subcellularLocation>
        <location evidence="11">Cell inner membrane</location>
        <topology evidence="11">Multi-pass membrane protein</topology>
    </subcellularLocation>
    <subcellularLocation>
        <location evidence="1">Cell membrane</location>
        <topology evidence="1">Multi-pass membrane protein</topology>
    </subcellularLocation>
</comment>
<evidence type="ECO:0000313" key="14">
    <source>
        <dbReference type="Proteomes" id="UP001143304"/>
    </source>
</evidence>
<feature type="transmembrane region" description="Helical" evidence="11">
    <location>
        <begin position="177"/>
        <end position="195"/>
    </location>
</feature>
<gene>
    <name evidence="13" type="ORF">EYC82_09290</name>
</gene>
<proteinExistence type="inferred from homology"/>
<evidence type="ECO:0000256" key="1">
    <source>
        <dbReference type="ARBA" id="ARBA00004651"/>
    </source>
</evidence>
<keyword evidence="10 11" id="KW-0472">Membrane</keyword>
<dbReference type="PRINTS" id="PR00164">
    <property type="entry name" value="ABC2TRNSPORT"/>
</dbReference>
<keyword evidence="14" id="KW-1185">Reference proteome</keyword>
<dbReference type="PROSITE" id="PS51012">
    <property type="entry name" value="ABC_TM2"/>
    <property type="match status" value="1"/>
</dbReference>
<evidence type="ECO:0000313" key="13">
    <source>
        <dbReference type="EMBL" id="MCX2977545.1"/>
    </source>
</evidence>